<keyword evidence="3" id="KW-1185">Reference proteome</keyword>
<sequence length="345" mass="35942">MTSTHTPTGALTPAGSEGTMMRAILHTGYGTVAEDVLRCTTVSRPTPEDDSVLVRVRASSVDRGTWHIMAGLPYPIRLAGFGVRNPKHLNPGRCLAGTVTATGPDVSSFQVGDEVFGTCDGAFAEYVTARPDKLSPAPSGLSPEQAASMPVSGVTALQAVRDHGRVQAGDHVLVVGASGGVGTFAVQIAKAFGAQVTGVCSTAKTGLVRSLGADHVIDHTSTDFARGSTHYDVILDIGGNSSLTRLRRALTPTGTLVIVGGETDGRLLGGFDRTLRALLLSPFVRQDLRNFVASENGADLRVLGDLVEAGRLRPVIDRTYPLSEVADAVAHVIGGRARGKTVITI</sequence>
<feature type="domain" description="Enoyl reductase (ER)" evidence="1">
    <location>
        <begin position="30"/>
        <end position="343"/>
    </location>
</feature>
<dbReference type="SUPFAM" id="SSF51735">
    <property type="entry name" value="NAD(P)-binding Rossmann-fold domains"/>
    <property type="match status" value="1"/>
</dbReference>
<proteinExistence type="predicted"/>
<evidence type="ECO:0000259" key="1">
    <source>
        <dbReference type="SMART" id="SM00829"/>
    </source>
</evidence>
<name>A0ABP8KJ87_9MICO</name>
<dbReference type="EMBL" id="BAABGM010000014">
    <property type="protein sequence ID" value="GAA4407460.1"/>
    <property type="molecule type" value="Genomic_DNA"/>
</dbReference>
<reference evidence="3" key="1">
    <citation type="journal article" date="2019" name="Int. J. Syst. Evol. Microbiol.">
        <title>The Global Catalogue of Microorganisms (GCM) 10K type strain sequencing project: providing services to taxonomists for standard genome sequencing and annotation.</title>
        <authorList>
            <consortium name="The Broad Institute Genomics Platform"/>
            <consortium name="The Broad Institute Genome Sequencing Center for Infectious Disease"/>
            <person name="Wu L."/>
            <person name="Ma J."/>
        </authorList>
    </citation>
    <scope>NUCLEOTIDE SEQUENCE [LARGE SCALE GENOMIC DNA]</scope>
    <source>
        <strain evidence="3">JCM 17809</strain>
    </source>
</reference>
<organism evidence="2 3">
    <name type="scientific">Fodinibacter luteus</name>
    <dbReference type="NCBI Taxonomy" id="552064"/>
    <lineage>
        <taxon>Bacteria</taxon>
        <taxon>Bacillati</taxon>
        <taxon>Actinomycetota</taxon>
        <taxon>Actinomycetes</taxon>
        <taxon>Micrococcales</taxon>
        <taxon>Intrasporangiaceae</taxon>
        <taxon>Fodinibacter (ex Wang et al. 2009)</taxon>
    </lineage>
</organism>
<comment type="caution">
    <text evidence="2">The sequence shown here is derived from an EMBL/GenBank/DDBJ whole genome shotgun (WGS) entry which is preliminary data.</text>
</comment>
<dbReference type="RefSeq" id="WP_345206073.1">
    <property type="nucleotide sequence ID" value="NZ_BAABGM010000014.1"/>
</dbReference>
<protein>
    <submittedName>
        <fullName evidence="2">NAD(P)-dependent alcohol dehydrogenase</fullName>
    </submittedName>
</protein>
<dbReference type="Proteomes" id="UP001500945">
    <property type="component" value="Unassembled WGS sequence"/>
</dbReference>
<dbReference type="InterPro" id="IPR002364">
    <property type="entry name" value="Quin_OxRdtase/zeta-crystal_CS"/>
</dbReference>
<dbReference type="InterPro" id="IPR020843">
    <property type="entry name" value="ER"/>
</dbReference>
<accession>A0ABP8KJ87</accession>
<dbReference type="PANTHER" id="PTHR44013:SF1">
    <property type="entry name" value="ZINC-TYPE ALCOHOL DEHYDROGENASE-LIKE PROTEIN C16A3.02C"/>
    <property type="match status" value="1"/>
</dbReference>
<dbReference type="Pfam" id="PF08240">
    <property type="entry name" value="ADH_N"/>
    <property type="match status" value="1"/>
</dbReference>
<dbReference type="InterPro" id="IPR011032">
    <property type="entry name" value="GroES-like_sf"/>
</dbReference>
<dbReference type="PROSITE" id="PS01162">
    <property type="entry name" value="QOR_ZETA_CRYSTAL"/>
    <property type="match status" value="1"/>
</dbReference>
<gene>
    <name evidence="2" type="ORF">GCM10023168_23520</name>
</gene>
<dbReference type="InterPro" id="IPR013154">
    <property type="entry name" value="ADH-like_N"/>
</dbReference>
<dbReference type="Pfam" id="PF13602">
    <property type="entry name" value="ADH_zinc_N_2"/>
    <property type="match status" value="1"/>
</dbReference>
<dbReference type="CDD" id="cd08267">
    <property type="entry name" value="MDR1"/>
    <property type="match status" value="1"/>
</dbReference>
<dbReference type="SUPFAM" id="SSF50129">
    <property type="entry name" value="GroES-like"/>
    <property type="match status" value="1"/>
</dbReference>
<dbReference type="Gene3D" id="3.90.180.10">
    <property type="entry name" value="Medium-chain alcohol dehydrogenases, catalytic domain"/>
    <property type="match status" value="1"/>
</dbReference>
<dbReference type="InterPro" id="IPR052733">
    <property type="entry name" value="Chloroplast_QOR"/>
</dbReference>
<evidence type="ECO:0000313" key="3">
    <source>
        <dbReference type="Proteomes" id="UP001500945"/>
    </source>
</evidence>
<dbReference type="SMART" id="SM00829">
    <property type="entry name" value="PKS_ER"/>
    <property type="match status" value="1"/>
</dbReference>
<dbReference type="Gene3D" id="3.40.50.720">
    <property type="entry name" value="NAD(P)-binding Rossmann-like Domain"/>
    <property type="match status" value="1"/>
</dbReference>
<evidence type="ECO:0000313" key="2">
    <source>
        <dbReference type="EMBL" id="GAA4407460.1"/>
    </source>
</evidence>
<dbReference type="InterPro" id="IPR036291">
    <property type="entry name" value="NAD(P)-bd_dom_sf"/>
</dbReference>
<dbReference type="PANTHER" id="PTHR44013">
    <property type="entry name" value="ZINC-TYPE ALCOHOL DEHYDROGENASE-LIKE PROTEIN C16A3.02C"/>
    <property type="match status" value="1"/>
</dbReference>